<sequence length="432" mass="46166">MTKICLLLLAASVSWVQAQTPQLPLDLIQLPTGFSISLYTAAAVPSARQLALSQNDSSASGSTRILYVGSTASEVTALVDMDGSGSNVTAVTVLTNQSAPNGVVWHQGSLFVAETRAITRYDNADGYAISGQAFPSGTVIAQDWNPVQDDHSLHFIGIGPDGYLYVPQGSPSNTGPCDPYLNITQCAINRMDLDGSSQVTFATGIRNSVGFAWDNSSNLWATTNGRDQLDGVGPVHDDRPDDTLFYVPAGTLPGKLDFGFPYCHWEGEGDPELRSVGSGYPIVDDVNFPPGTTINNTYGQFAYCSNVTNDQPPSQALGPHVAALGMTFSTAGMFPAEYDQTIFIAQHGSWDRQPAIGYRVMNAVVLPNGTTTAYNYFATGWLQNATTDSYWGRPVDVLPLPDGSLLVSDDYANTVYRITYNASNIAPAPSPM</sequence>
<evidence type="ECO:0000313" key="4">
    <source>
        <dbReference type="Proteomes" id="UP001465755"/>
    </source>
</evidence>
<dbReference type="EMBL" id="JALJOQ010000209">
    <property type="protein sequence ID" value="KAK9789387.1"/>
    <property type="molecule type" value="Genomic_DNA"/>
</dbReference>
<gene>
    <name evidence="3" type="ORF">WJX73_008205</name>
</gene>
<evidence type="ECO:0000259" key="2">
    <source>
        <dbReference type="Pfam" id="PF22807"/>
    </source>
</evidence>
<dbReference type="PANTHER" id="PTHR33546:SF1">
    <property type="entry name" value="LARGE, MULTIFUNCTIONAL SECRETED PROTEIN"/>
    <property type="match status" value="1"/>
</dbReference>
<feature type="domain" description="Pyrroloquinoline quinone-dependent pyranose dehydrogenase beta-propeller" evidence="2">
    <location>
        <begin position="99"/>
        <end position="416"/>
    </location>
</feature>
<feature type="signal peptide" evidence="1">
    <location>
        <begin position="1"/>
        <end position="18"/>
    </location>
</feature>
<accession>A0AAW1NR99</accession>
<keyword evidence="4" id="KW-1185">Reference proteome</keyword>
<protein>
    <recommendedName>
        <fullName evidence="2">Pyrroloquinoline quinone-dependent pyranose dehydrogenase beta-propeller domain-containing protein</fullName>
    </recommendedName>
</protein>
<keyword evidence="1" id="KW-0732">Signal</keyword>
<reference evidence="3 4" key="1">
    <citation type="journal article" date="2024" name="Nat. Commun.">
        <title>Phylogenomics reveals the evolutionary origins of lichenization in chlorophyte algae.</title>
        <authorList>
            <person name="Puginier C."/>
            <person name="Libourel C."/>
            <person name="Otte J."/>
            <person name="Skaloud P."/>
            <person name="Haon M."/>
            <person name="Grisel S."/>
            <person name="Petersen M."/>
            <person name="Berrin J.G."/>
            <person name="Delaux P.M."/>
            <person name="Dal Grande F."/>
            <person name="Keller J."/>
        </authorList>
    </citation>
    <scope>NUCLEOTIDE SEQUENCE [LARGE SCALE GENOMIC DNA]</scope>
    <source>
        <strain evidence="3 4">SAG 2036</strain>
    </source>
</reference>
<comment type="caution">
    <text evidence="3">The sequence shown here is derived from an EMBL/GenBank/DDBJ whole genome shotgun (WGS) entry which is preliminary data.</text>
</comment>
<dbReference type="Proteomes" id="UP001465755">
    <property type="component" value="Unassembled WGS sequence"/>
</dbReference>
<dbReference type="SUPFAM" id="SSF50952">
    <property type="entry name" value="Soluble quinoprotein glucose dehydrogenase"/>
    <property type="match status" value="1"/>
</dbReference>
<organism evidence="3 4">
    <name type="scientific">Symbiochloris irregularis</name>
    <dbReference type="NCBI Taxonomy" id="706552"/>
    <lineage>
        <taxon>Eukaryota</taxon>
        <taxon>Viridiplantae</taxon>
        <taxon>Chlorophyta</taxon>
        <taxon>core chlorophytes</taxon>
        <taxon>Trebouxiophyceae</taxon>
        <taxon>Trebouxiales</taxon>
        <taxon>Trebouxiaceae</taxon>
        <taxon>Symbiochloris</taxon>
    </lineage>
</organism>
<dbReference type="InterPro" id="IPR011041">
    <property type="entry name" value="Quinoprot_gluc/sorb_DH_b-prop"/>
</dbReference>
<dbReference type="AlphaFoldDB" id="A0AAW1NR99"/>
<proteinExistence type="predicted"/>
<name>A0AAW1NR99_9CHLO</name>
<dbReference type="Gene3D" id="2.120.10.30">
    <property type="entry name" value="TolB, C-terminal domain"/>
    <property type="match status" value="1"/>
</dbReference>
<evidence type="ECO:0000256" key="1">
    <source>
        <dbReference type="SAM" id="SignalP"/>
    </source>
</evidence>
<feature type="chain" id="PRO_5043889661" description="Pyrroloquinoline quinone-dependent pyranose dehydrogenase beta-propeller domain-containing protein" evidence="1">
    <location>
        <begin position="19"/>
        <end position="432"/>
    </location>
</feature>
<dbReference type="PANTHER" id="PTHR33546">
    <property type="entry name" value="LARGE, MULTIFUNCTIONAL SECRETED PROTEIN-RELATED"/>
    <property type="match status" value="1"/>
</dbReference>
<dbReference type="Pfam" id="PF22807">
    <property type="entry name" value="TrAA12"/>
    <property type="match status" value="1"/>
</dbReference>
<dbReference type="InterPro" id="IPR054539">
    <property type="entry name" value="Beta-prop_PDH"/>
</dbReference>
<dbReference type="InterPro" id="IPR011042">
    <property type="entry name" value="6-blade_b-propeller_TolB-like"/>
</dbReference>
<evidence type="ECO:0000313" key="3">
    <source>
        <dbReference type="EMBL" id="KAK9789387.1"/>
    </source>
</evidence>